<keyword evidence="2" id="KW-1185">Reference proteome</keyword>
<dbReference type="KEGG" id="mana:MAMMFC1_01703"/>
<name>A0A348AIY7_9FIRM</name>
<dbReference type="EMBL" id="AP018449">
    <property type="protein sequence ID" value="BBB91035.1"/>
    <property type="molecule type" value="Genomic_DNA"/>
</dbReference>
<evidence type="ECO:0000313" key="1">
    <source>
        <dbReference type="EMBL" id="BBB91035.1"/>
    </source>
</evidence>
<accession>A0A348AIY7</accession>
<dbReference type="AlphaFoldDB" id="A0A348AIY7"/>
<proteinExistence type="predicted"/>
<protein>
    <submittedName>
        <fullName evidence="1">Uncharacterized protein</fullName>
    </submittedName>
</protein>
<sequence length="64" mass="7674">MFSFLREKCNHSYCEYVVIDQYTKEDAQDVFYASNYGTSITKYQVEVRYCKHCGQTYKKYLAKS</sequence>
<gene>
    <name evidence="1" type="ORF">MAMMFC1_01703</name>
</gene>
<organism evidence="1 2">
    <name type="scientific">Methylomusa anaerophila</name>
    <dbReference type="NCBI Taxonomy" id="1930071"/>
    <lineage>
        <taxon>Bacteria</taxon>
        <taxon>Bacillati</taxon>
        <taxon>Bacillota</taxon>
        <taxon>Negativicutes</taxon>
        <taxon>Selenomonadales</taxon>
        <taxon>Sporomusaceae</taxon>
        <taxon>Methylomusa</taxon>
    </lineage>
</organism>
<dbReference type="Proteomes" id="UP000276437">
    <property type="component" value="Chromosome"/>
</dbReference>
<evidence type="ECO:0000313" key="2">
    <source>
        <dbReference type="Proteomes" id="UP000276437"/>
    </source>
</evidence>
<reference evidence="1 2" key="1">
    <citation type="journal article" date="2018" name="Int. J. Syst. Evol. Microbiol.">
        <title>Methylomusa anaerophila gen. nov., sp. nov., an anaerobic methanol-utilizing bacterium isolated from a microbial fuel cell.</title>
        <authorList>
            <person name="Amano N."/>
            <person name="Yamamuro A."/>
            <person name="Miyahara M."/>
            <person name="Kouzuma A."/>
            <person name="Abe T."/>
            <person name="Watanabe K."/>
        </authorList>
    </citation>
    <scope>NUCLEOTIDE SEQUENCE [LARGE SCALE GENOMIC DNA]</scope>
    <source>
        <strain evidence="1 2">MMFC1</strain>
    </source>
</reference>